<evidence type="ECO:0000313" key="3">
    <source>
        <dbReference type="Proteomes" id="UP000315677"/>
    </source>
</evidence>
<dbReference type="EMBL" id="VFPA01000005">
    <property type="protein sequence ID" value="TQM03916.1"/>
    <property type="molecule type" value="Genomic_DNA"/>
</dbReference>
<dbReference type="Proteomes" id="UP000315677">
    <property type="component" value="Unassembled WGS sequence"/>
</dbReference>
<dbReference type="Pfam" id="PF11706">
    <property type="entry name" value="zf-CGNR"/>
    <property type="match status" value="1"/>
</dbReference>
<name>A0A543D3J8_9PSEU</name>
<dbReference type="PANTHER" id="PTHR35525">
    <property type="entry name" value="BLL6575 PROTEIN"/>
    <property type="match status" value="1"/>
</dbReference>
<dbReference type="AlphaFoldDB" id="A0A543D3J8"/>
<evidence type="ECO:0000313" key="2">
    <source>
        <dbReference type="EMBL" id="TQM03916.1"/>
    </source>
</evidence>
<reference evidence="2 3" key="1">
    <citation type="submission" date="2019-06" db="EMBL/GenBank/DDBJ databases">
        <title>Sequencing the genomes of 1000 actinobacteria strains.</title>
        <authorList>
            <person name="Klenk H.-P."/>
        </authorList>
    </citation>
    <scope>NUCLEOTIDE SEQUENCE [LARGE SCALE GENOMIC DNA]</scope>
    <source>
        <strain evidence="2 3">DSM 45301</strain>
    </source>
</reference>
<dbReference type="PANTHER" id="PTHR35525:SF3">
    <property type="entry name" value="BLL6575 PROTEIN"/>
    <property type="match status" value="1"/>
</dbReference>
<dbReference type="Pfam" id="PF07336">
    <property type="entry name" value="ABATE"/>
    <property type="match status" value="1"/>
</dbReference>
<keyword evidence="3" id="KW-1185">Reference proteome</keyword>
<gene>
    <name evidence="2" type="ORF">FB558_6941</name>
</gene>
<comment type="caution">
    <text evidence="2">The sequence shown here is derived from an EMBL/GenBank/DDBJ whole genome shotgun (WGS) entry which is preliminary data.</text>
</comment>
<dbReference type="Gene3D" id="1.10.3300.10">
    <property type="entry name" value="Jann2411-like domain"/>
    <property type="match status" value="1"/>
</dbReference>
<accession>A0A543D3J8</accession>
<dbReference type="SUPFAM" id="SSF160904">
    <property type="entry name" value="Jann2411-like"/>
    <property type="match status" value="1"/>
</dbReference>
<dbReference type="RefSeq" id="WP_246106966.1">
    <property type="nucleotide sequence ID" value="NZ_VFPA01000005.1"/>
</dbReference>
<proteinExistence type="predicted"/>
<organism evidence="2 3">
    <name type="scientific">Pseudonocardia kunmingensis</name>
    <dbReference type="NCBI Taxonomy" id="630975"/>
    <lineage>
        <taxon>Bacteria</taxon>
        <taxon>Bacillati</taxon>
        <taxon>Actinomycetota</taxon>
        <taxon>Actinomycetes</taxon>
        <taxon>Pseudonocardiales</taxon>
        <taxon>Pseudonocardiaceae</taxon>
        <taxon>Pseudonocardia</taxon>
    </lineage>
</organism>
<dbReference type="InterPro" id="IPR010852">
    <property type="entry name" value="ABATE"/>
</dbReference>
<protein>
    <submittedName>
        <fullName evidence="2">Putative stress-induced transcription regulator</fullName>
    </submittedName>
</protein>
<dbReference type="InterPro" id="IPR023286">
    <property type="entry name" value="ABATE_dom_sf"/>
</dbReference>
<feature type="domain" description="Zinc finger CGNR" evidence="1">
    <location>
        <begin position="147"/>
        <end position="189"/>
    </location>
</feature>
<dbReference type="InterPro" id="IPR021005">
    <property type="entry name" value="Znf_CGNR"/>
</dbReference>
<evidence type="ECO:0000259" key="1">
    <source>
        <dbReference type="Pfam" id="PF11706"/>
    </source>
</evidence>
<sequence>MDFDSHVSGTVLAAVALVNAVTPGLRGGRPAEVPAGPALADAVTGAVQHATAQPVPPVPARDAERLVDWAARLRTVIEHVEAGRVDEACAHLNGVLAQSRAVPVLSRHDGEPWHLHFHRPDASESDSWAASLATGLAVVVGNPAVDRLGVCRAEACDRVYVDVSRNGTRRFCSTACQNRVKAAAYRRRRTA</sequence>